<dbReference type="AlphaFoldDB" id="A0A8T2TCZ2"/>
<dbReference type="EMBL" id="CM035418">
    <property type="protein sequence ID" value="KAH7420392.1"/>
    <property type="molecule type" value="Genomic_DNA"/>
</dbReference>
<evidence type="ECO:0000313" key="2">
    <source>
        <dbReference type="Proteomes" id="UP000825935"/>
    </source>
</evidence>
<comment type="caution">
    <text evidence="1">The sequence shown here is derived from an EMBL/GenBank/DDBJ whole genome shotgun (WGS) entry which is preliminary data.</text>
</comment>
<protein>
    <submittedName>
        <fullName evidence="1">Uncharacterized protein</fullName>
    </submittedName>
</protein>
<keyword evidence="2" id="KW-1185">Reference proteome</keyword>
<gene>
    <name evidence="1" type="ORF">KP509_13G005500</name>
</gene>
<sequence>MPDINWPEENHVCIGLCMQLDAVAKMSSDLLYEQLSEFMSEFAASSALDVRASPSMYASGFSVNFRFYDDSHQNLSLRVDCCQHHLRTRSIDHNFLRFSSVNTALWRSPLRS</sequence>
<accession>A0A8T2TCZ2</accession>
<reference evidence="1" key="1">
    <citation type="submission" date="2021-08" db="EMBL/GenBank/DDBJ databases">
        <title>WGS assembly of Ceratopteris richardii.</title>
        <authorList>
            <person name="Marchant D.B."/>
            <person name="Chen G."/>
            <person name="Jenkins J."/>
            <person name="Shu S."/>
            <person name="Leebens-Mack J."/>
            <person name="Grimwood J."/>
            <person name="Schmutz J."/>
            <person name="Soltis P."/>
            <person name="Soltis D."/>
            <person name="Chen Z.-H."/>
        </authorList>
    </citation>
    <scope>NUCLEOTIDE SEQUENCE</scope>
    <source>
        <strain evidence="1">Whitten #5841</strain>
        <tissue evidence="1">Leaf</tissue>
    </source>
</reference>
<organism evidence="1 2">
    <name type="scientific">Ceratopteris richardii</name>
    <name type="common">Triangle waterfern</name>
    <dbReference type="NCBI Taxonomy" id="49495"/>
    <lineage>
        <taxon>Eukaryota</taxon>
        <taxon>Viridiplantae</taxon>
        <taxon>Streptophyta</taxon>
        <taxon>Embryophyta</taxon>
        <taxon>Tracheophyta</taxon>
        <taxon>Polypodiopsida</taxon>
        <taxon>Polypodiidae</taxon>
        <taxon>Polypodiales</taxon>
        <taxon>Pteridineae</taxon>
        <taxon>Pteridaceae</taxon>
        <taxon>Parkerioideae</taxon>
        <taxon>Ceratopteris</taxon>
    </lineage>
</organism>
<name>A0A8T2TCZ2_CERRI</name>
<evidence type="ECO:0000313" key="1">
    <source>
        <dbReference type="EMBL" id="KAH7420392.1"/>
    </source>
</evidence>
<proteinExistence type="predicted"/>
<dbReference type="Proteomes" id="UP000825935">
    <property type="component" value="Chromosome 13"/>
</dbReference>